<dbReference type="WBParaSite" id="ECPE_0001045801-mRNA-1">
    <property type="protein sequence ID" value="ECPE_0001045801-mRNA-1"/>
    <property type="gene ID" value="ECPE_0001045801"/>
</dbReference>
<proteinExistence type="predicted"/>
<accession>A0A183ATZ1</accession>
<organism evidence="1">
    <name type="scientific">Echinostoma caproni</name>
    <dbReference type="NCBI Taxonomy" id="27848"/>
    <lineage>
        <taxon>Eukaryota</taxon>
        <taxon>Metazoa</taxon>
        <taxon>Spiralia</taxon>
        <taxon>Lophotrochozoa</taxon>
        <taxon>Platyhelminthes</taxon>
        <taxon>Trematoda</taxon>
        <taxon>Digenea</taxon>
        <taxon>Plagiorchiida</taxon>
        <taxon>Echinostomata</taxon>
        <taxon>Echinostomatoidea</taxon>
        <taxon>Echinostomatidae</taxon>
        <taxon>Echinostoma</taxon>
    </lineage>
</organism>
<evidence type="ECO:0000313" key="1">
    <source>
        <dbReference type="WBParaSite" id="ECPE_0001045801-mRNA-1"/>
    </source>
</evidence>
<dbReference type="AlphaFoldDB" id="A0A183ATZ1"/>
<protein>
    <submittedName>
        <fullName evidence="1">Ion_trans domain-containing protein</fullName>
    </submittedName>
</protein>
<name>A0A183ATZ1_9TREM</name>
<reference evidence="1" key="1">
    <citation type="submission" date="2016-06" db="UniProtKB">
        <authorList>
            <consortium name="WormBaseParasite"/>
        </authorList>
    </citation>
    <scope>IDENTIFICATION</scope>
</reference>
<sequence length="167" mass="19297">LVAIRNMIRRVTQLRRYEVPLEAVEALVRYLGCVHIIVRTAIMIHNLTVLRRQLIVHWRQFRHFIRCDRRFGSPSSHVNCFLRQDGTNLLPEINRGSTRLNRSVNHGVNRTSKKNNLDALECVEVGMIGAMARQKPSCVAHWVTEVHKPSYHINVRARCEGLSALRS</sequence>